<dbReference type="FunFam" id="3.80.10.10:FF:000299">
    <property type="entry name" value="Piriformospora indica-insensitive protein 2"/>
    <property type="match status" value="1"/>
</dbReference>
<keyword evidence="10" id="KW-0675">Receptor</keyword>
<evidence type="ECO:0000313" key="12">
    <source>
        <dbReference type="EMBL" id="CAD8903995.1"/>
    </source>
</evidence>
<keyword evidence="6" id="KW-0732">Signal</keyword>
<gene>
    <name evidence="12" type="ORF">CHYS00102_LOCUS31215</name>
</gene>
<keyword evidence="9" id="KW-0472">Membrane</keyword>
<dbReference type="AlphaFoldDB" id="A0A7S1C0Q4"/>
<accession>A0A7S1C0Q4</accession>
<keyword evidence="7" id="KW-0677">Repeat</keyword>
<keyword evidence="11" id="KW-0325">Glycoprotein</keyword>
<dbReference type="PANTHER" id="PTHR27000:SF777">
    <property type="entry name" value="PROTEIN KINASE DOMAIN-CONTAINING PROTEIN"/>
    <property type="match status" value="1"/>
</dbReference>
<dbReference type="EMBL" id="HBFR01042688">
    <property type="protein sequence ID" value="CAD8903995.1"/>
    <property type="molecule type" value="Transcribed_RNA"/>
</dbReference>
<evidence type="ECO:0000256" key="11">
    <source>
        <dbReference type="ARBA" id="ARBA00023180"/>
    </source>
</evidence>
<dbReference type="InterPro" id="IPR032675">
    <property type="entry name" value="LRR_dom_sf"/>
</dbReference>
<reference evidence="12" key="1">
    <citation type="submission" date="2021-01" db="EMBL/GenBank/DDBJ databases">
        <authorList>
            <person name="Corre E."/>
            <person name="Pelletier E."/>
            <person name="Niang G."/>
            <person name="Scheremetjew M."/>
            <person name="Finn R."/>
            <person name="Kale V."/>
            <person name="Holt S."/>
            <person name="Cochrane G."/>
            <person name="Meng A."/>
            <person name="Brown T."/>
            <person name="Cohen L."/>
        </authorList>
    </citation>
    <scope>NUCLEOTIDE SEQUENCE</scope>
    <source>
        <strain evidence="12">308</strain>
    </source>
</reference>
<dbReference type="Pfam" id="PF00560">
    <property type="entry name" value="LRR_1"/>
    <property type="match status" value="3"/>
</dbReference>
<evidence type="ECO:0000256" key="8">
    <source>
        <dbReference type="ARBA" id="ARBA00022989"/>
    </source>
</evidence>
<name>A0A7S1C0Q4_9STRA</name>
<organism evidence="12">
    <name type="scientific">Corethron hystrix</name>
    <dbReference type="NCBI Taxonomy" id="216773"/>
    <lineage>
        <taxon>Eukaryota</taxon>
        <taxon>Sar</taxon>
        <taxon>Stramenopiles</taxon>
        <taxon>Ochrophyta</taxon>
        <taxon>Bacillariophyta</taxon>
        <taxon>Coscinodiscophyceae</taxon>
        <taxon>Corethrophycidae</taxon>
        <taxon>Corethrales</taxon>
        <taxon>Corethraceae</taxon>
        <taxon>Corethron</taxon>
    </lineage>
</organism>
<keyword evidence="8" id="KW-1133">Transmembrane helix</keyword>
<keyword evidence="4" id="KW-0433">Leucine-rich repeat</keyword>
<proteinExistence type="predicted"/>
<evidence type="ECO:0000256" key="5">
    <source>
        <dbReference type="ARBA" id="ARBA00022692"/>
    </source>
</evidence>
<dbReference type="SUPFAM" id="SSF52058">
    <property type="entry name" value="L domain-like"/>
    <property type="match status" value="1"/>
</dbReference>
<dbReference type="GO" id="GO:0005886">
    <property type="term" value="C:plasma membrane"/>
    <property type="evidence" value="ECO:0007669"/>
    <property type="project" value="UniProtKB-SubCell"/>
</dbReference>
<sequence length="252" mass="27517">MDIIEIGDTSSETDINKHVVETKLSDAVCLLKDLEELQFSYLPITGSLPHCPGRTQTQQSLNGTNLEPGLSKRLEILRLDGNRLTGTLPPSLFDLPRLTKLDLAANALRGTLSPDLQNLKELRILSLRDNRFTGSVPTTLGRLKKLEALHLDHNPLHGCCSVGLCKNALFGNLRHLRVDCDPVHCPCATRCSNPCWCPEGTHVPCAPRGRSVCGEECDCDGYDGAAGGDRPVCADVPLVPCDCADDWRWGRV</sequence>
<evidence type="ECO:0000256" key="3">
    <source>
        <dbReference type="ARBA" id="ARBA00022475"/>
    </source>
</evidence>
<evidence type="ECO:0000256" key="2">
    <source>
        <dbReference type="ARBA" id="ARBA00004236"/>
    </source>
</evidence>
<evidence type="ECO:0000256" key="1">
    <source>
        <dbReference type="ARBA" id="ARBA00004167"/>
    </source>
</evidence>
<keyword evidence="5" id="KW-0812">Transmembrane</keyword>
<evidence type="ECO:0000256" key="10">
    <source>
        <dbReference type="ARBA" id="ARBA00023170"/>
    </source>
</evidence>
<dbReference type="PANTHER" id="PTHR27000">
    <property type="entry name" value="LEUCINE-RICH REPEAT RECEPTOR-LIKE PROTEIN KINASE FAMILY PROTEIN-RELATED"/>
    <property type="match status" value="1"/>
</dbReference>
<dbReference type="InterPro" id="IPR001611">
    <property type="entry name" value="Leu-rich_rpt"/>
</dbReference>
<protein>
    <submittedName>
        <fullName evidence="12">Uncharacterized protein</fullName>
    </submittedName>
</protein>
<evidence type="ECO:0000256" key="4">
    <source>
        <dbReference type="ARBA" id="ARBA00022614"/>
    </source>
</evidence>
<dbReference type="Gene3D" id="3.80.10.10">
    <property type="entry name" value="Ribonuclease Inhibitor"/>
    <property type="match status" value="1"/>
</dbReference>
<evidence type="ECO:0000256" key="9">
    <source>
        <dbReference type="ARBA" id="ARBA00023136"/>
    </source>
</evidence>
<comment type="subcellular location">
    <subcellularLocation>
        <location evidence="2">Cell membrane</location>
    </subcellularLocation>
    <subcellularLocation>
        <location evidence="1">Membrane</location>
        <topology evidence="1">Single-pass membrane protein</topology>
    </subcellularLocation>
</comment>
<evidence type="ECO:0000256" key="7">
    <source>
        <dbReference type="ARBA" id="ARBA00022737"/>
    </source>
</evidence>
<evidence type="ECO:0000256" key="6">
    <source>
        <dbReference type="ARBA" id="ARBA00022729"/>
    </source>
</evidence>
<keyword evidence="3" id="KW-1003">Cell membrane</keyword>